<proteinExistence type="predicted"/>
<keyword evidence="2" id="KW-0479">Metal-binding</keyword>
<dbReference type="PANTHER" id="PTHR46471:SF2">
    <property type="entry name" value="CHITIN DEACETYLASE-RELATED"/>
    <property type="match status" value="1"/>
</dbReference>
<reference evidence="7 8" key="2">
    <citation type="submission" date="2016-08" db="EMBL/GenBank/DDBJ databases">
        <title>Pervasive Adenine N6-methylation of Active Genes in Fungi.</title>
        <authorList>
            <consortium name="DOE Joint Genome Institute"/>
            <person name="Mondo S.J."/>
            <person name="Dannebaum R.O."/>
            <person name="Kuo R.C."/>
            <person name="Labutti K."/>
            <person name="Haridas S."/>
            <person name="Kuo A."/>
            <person name="Salamov A."/>
            <person name="Ahrendt S.R."/>
            <person name="Lipzen A."/>
            <person name="Sullivan W."/>
            <person name="Andreopoulos W.B."/>
            <person name="Clum A."/>
            <person name="Lindquist E."/>
            <person name="Daum C."/>
            <person name="Ramamoorthy G.K."/>
            <person name="Gryganskyi A."/>
            <person name="Culley D."/>
            <person name="Magnuson J.K."/>
            <person name="James T.Y."/>
            <person name="O'Malley M.A."/>
            <person name="Stajich J.E."/>
            <person name="Spatafora J.W."/>
            <person name="Visel A."/>
            <person name="Grigoriev I.V."/>
        </authorList>
    </citation>
    <scope>NUCLEOTIDE SEQUENCE [LARGE SCALE GENOMIC DNA]</scope>
    <source>
        <strain evidence="7 8">S4</strain>
    </source>
</reference>
<dbReference type="GO" id="GO:0016810">
    <property type="term" value="F:hydrolase activity, acting on carbon-nitrogen (but not peptide) bonds"/>
    <property type="evidence" value="ECO:0007669"/>
    <property type="project" value="InterPro"/>
</dbReference>
<feature type="domain" description="NodB homology" evidence="6">
    <location>
        <begin position="1"/>
        <end position="187"/>
    </location>
</feature>
<dbReference type="SUPFAM" id="SSF88713">
    <property type="entry name" value="Glycoside hydrolase/deacetylase"/>
    <property type="match status" value="1"/>
</dbReference>
<keyword evidence="5" id="KW-0119">Carbohydrate metabolism</keyword>
<evidence type="ECO:0000256" key="2">
    <source>
        <dbReference type="ARBA" id="ARBA00022723"/>
    </source>
</evidence>
<dbReference type="GO" id="GO:0046872">
    <property type="term" value="F:metal ion binding"/>
    <property type="evidence" value="ECO:0007669"/>
    <property type="project" value="UniProtKB-KW"/>
</dbReference>
<feature type="non-terminal residue" evidence="7">
    <location>
        <position position="199"/>
    </location>
</feature>
<dbReference type="Proteomes" id="UP000193944">
    <property type="component" value="Unassembled WGS sequence"/>
</dbReference>
<dbReference type="PROSITE" id="PS51677">
    <property type="entry name" value="NODB"/>
    <property type="match status" value="1"/>
</dbReference>
<evidence type="ECO:0000256" key="5">
    <source>
        <dbReference type="ARBA" id="ARBA00023277"/>
    </source>
</evidence>
<name>A0A1Y1WSA2_9FUNG</name>
<comment type="caution">
    <text evidence="7">The sequence shown here is derived from an EMBL/GenBank/DDBJ whole genome shotgun (WGS) entry which is preliminary data.</text>
</comment>
<evidence type="ECO:0000256" key="1">
    <source>
        <dbReference type="ARBA" id="ARBA00001941"/>
    </source>
</evidence>
<dbReference type="PANTHER" id="PTHR46471">
    <property type="entry name" value="CHITIN DEACETYLASE"/>
    <property type="match status" value="1"/>
</dbReference>
<dbReference type="InterPro" id="IPR002509">
    <property type="entry name" value="NODB_dom"/>
</dbReference>
<dbReference type="OrthoDB" id="5547340at2759"/>
<gene>
    <name evidence="7" type="ORF">BCR32DRAFT_190772</name>
</gene>
<sequence length="199" mass="22845">ITFDDGPYIYDEALLDLLKSLNAKATFFINGNTYMDARSEQGRRILKRMYDEGHTVACHTYNHIDITAHSLEEFNEELVQVDTALEEIIGVKPTFFRPPYGRGAYDENIQRVLQNNGYTGIIMWEADSNDWDNKGDIDYALGEMEKVLGAPFIVVNHNRYDDMTQDSLLNLVRAEIEYMSEHGYTSVSMDECTGRSAYR</sequence>
<dbReference type="Gene3D" id="3.20.20.370">
    <property type="entry name" value="Glycoside hydrolase/deacetylase"/>
    <property type="match status" value="1"/>
</dbReference>
<feature type="non-terminal residue" evidence="7">
    <location>
        <position position="1"/>
    </location>
</feature>
<comment type="cofactor">
    <cofactor evidence="1">
        <name>Co(2+)</name>
        <dbReference type="ChEBI" id="CHEBI:48828"/>
    </cofactor>
</comment>
<reference evidence="7 8" key="1">
    <citation type="submission" date="2016-08" db="EMBL/GenBank/DDBJ databases">
        <title>A Parts List for Fungal Cellulosomes Revealed by Comparative Genomics.</title>
        <authorList>
            <consortium name="DOE Joint Genome Institute"/>
            <person name="Haitjema C.H."/>
            <person name="Gilmore S.P."/>
            <person name="Henske J.K."/>
            <person name="Solomon K.V."/>
            <person name="De Groot R."/>
            <person name="Kuo A."/>
            <person name="Mondo S.J."/>
            <person name="Salamov A.A."/>
            <person name="Labutti K."/>
            <person name="Zhao Z."/>
            <person name="Chiniquy J."/>
            <person name="Barry K."/>
            <person name="Brewer H.M."/>
            <person name="Purvine S.O."/>
            <person name="Wright A.T."/>
            <person name="Boxma B."/>
            <person name="Van Alen T."/>
            <person name="Hackstein J.H."/>
            <person name="Baker S.E."/>
            <person name="Grigoriev I.V."/>
            <person name="O'Malley M.A."/>
        </authorList>
    </citation>
    <scope>NUCLEOTIDE SEQUENCE [LARGE SCALE GENOMIC DNA]</scope>
    <source>
        <strain evidence="7 8">S4</strain>
    </source>
</reference>
<evidence type="ECO:0000313" key="7">
    <source>
        <dbReference type="EMBL" id="ORX76332.1"/>
    </source>
</evidence>
<keyword evidence="8" id="KW-1185">Reference proteome</keyword>
<evidence type="ECO:0000313" key="8">
    <source>
        <dbReference type="Proteomes" id="UP000193944"/>
    </source>
</evidence>
<dbReference type="EMBL" id="MCFG01000305">
    <property type="protein sequence ID" value="ORX76332.1"/>
    <property type="molecule type" value="Genomic_DNA"/>
</dbReference>
<dbReference type="Pfam" id="PF01522">
    <property type="entry name" value="Polysacc_deac_1"/>
    <property type="match status" value="1"/>
</dbReference>
<accession>A0A1Y1WSA2</accession>
<organism evidence="7 8">
    <name type="scientific">Anaeromyces robustus</name>
    <dbReference type="NCBI Taxonomy" id="1754192"/>
    <lineage>
        <taxon>Eukaryota</taxon>
        <taxon>Fungi</taxon>
        <taxon>Fungi incertae sedis</taxon>
        <taxon>Chytridiomycota</taxon>
        <taxon>Chytridiomycota incertae sedis</taxon>
        <taxon>Neocallimastigomycetes</taxon>
        <taxon>Neocallimastigales</taxon>
        <taxon>Neocallimastigaceae</taxon>
        <taxon>Anaeromyces</taxon>
    </lineage>
</organism>
<evidence type="ECO:0000256" key="3">
    <source>
        <dbReference type="ARBA" id="ARBA00022729"/>
    </source>
</evidence>
<protein>
    <submittedName>
        <fullName evidence="7">Glycoside hydrolase/deacetylase</fullName>
    </submittedName>
</protein>
<evidence type="ECO:0000259" key="6">
    <source>
        <dbReference type="PROSITE" id="PS51677"/>
    </source>
</evidence>
<dbReference type="STRING" id="1754192.A0A1Y1WSA2"/>
<dbReference type="AlphaFoldDB" id="A0A1Y1WSA2"/>
<dbReference type="GO" id="GO:0005975">
    <property type="term" value="P:carbohydrate metabolic process"/>
    <property type="evidence" value="ECO:0007669"/>
    <property type="project" value="InterPro"/>
</dbReference>
<keyword evidence="4 7" id="KW-0378">Hydrolase</keyword>
<keyword evidence="3" id="KW-0732">Signal</keyword>
<dbReference type="InterPro" id="IPR011330">
    <property type="entry name" value="Glyco_hydro/deAcase_b/a-brl"/>
</dbReference>
<evidence type="ECO:0000256" key="4">
    <source>
        <dbReference type="ARBA" id="ARBA00022801"/>
    </source>
</evidence>